<dbReference type="Gene3D" id="1.50.10.10">
    <property type="match status" value="1"/>
</dbReference>
<dbReference type="PANTHER" id="PTHR31616">
    <property type="entry name" value="TREHALASE"/>
    <property type="match status" value="1"/>
</dbReference>
<dbReference type="InterPro" id="IPR008928">
    <property type="entry name" value="6-hairpin_glycosidase_sf"/>
</dbReference>
<dbReference type="SUPFAM" id="SSF48208">
    <property type="entry name" value="Six-hairpin glycosidases"/>
    <property type="match status" value="1"/>
</dbReference>
<evidence type="ECO:0000259" key="2">
    <source>
        <dbReference type="Pfam" id="PF00723"/>
    </source>
</evidence>
<organism evidence="3 4">
    <name type="scientific">Sphingomonas limnosediminicola</name>
    <dbReference type="NCBI Taxonomy" id="940133"/>
    <lineage>
        <taxon>Bacteria</taxon>
        <taxon>Pseudomonadati</taxon>
        <taxon>Pseudomonadota</taxon>
        <taxon>Alphaproteobacteria</taxon>
        <taxon>Sphingomonadales</taxon>
        <taxon>Sphingomonadaceae</taxon>
        <taxon>Sphingomonas</taxon>
    </lineage>
</organism>
<feature type="signal peptide" evidence="1">
    <location>
        <begin position="1"/>
        <end position="20"/>
    </location>
</feature>
<proteinExistence type="predicted"/>
<dbReference type="PANTHER" id="PTHR31616:SF9">
    <property type="entry name" value="GLUCOAMYLASE, INTRACELLULAR SPORULATION-SPECIFIC"/>
    <property type="match status" value="1"/>
</dbReference>
<name>A0ABP7LIH0_9SPHN</name>
<feature type="domain" description="GH15-like" evidence="2">
    <location>
        <begin position="263"/>
        <end position="454"/>
    </location>
</feature>
<reference evidence="4" key="1">
    <citation type="journal article" date="2019" name="Int. J. Syst. Evol. Microbiol.">
        <title>The Global Catalogue of Microorganisms (GCM) 10K type strain sequencing project: providing services to taxonomists for standard genome sequencing and annotation.</title>
        <authorList>
            <consortium name="The Broad Institute Genomics Platform"/>
            <consortium name="The Broad Institute Genome Sequencing Center for Infectious Disease"/>
            <person name="Wu L."/>
            <person name="Ma J."/>
        </authorList>
    </citation>
    <scope>NUCLEOTIDE SEQUENCE [LARGE SCALE GENOMIC DNA]</scope>
    <source>
        <strain evidence="4">JCM 17543</strain>
    </source>
</reference>
<gene>
    <name evidence="3" type="ORF">GCM10022276_21580</name>
</gene>
<dbReference type="InterPro" id="IPR012341">
    <property type="entry name" value="6hp_glycosidase-like_sf"/>
</dbReference>
<evidence type="ECO:0000313" key="3">
    <source>
        <dbReference type="EMBL" id="GAA3902559.1"/>
    </source>
</evidence>
<dbReference type="EMBL" id="BAABBM010000001">
    <property type="protein sequence ID" value="GAA3902559.1"/>
    <property type="molecule type" value="Genomic_DNA"/>
</dbReference>
<keyword evidence="1" id="KW-0732">Signal</keyword>
<dbReference type="Pfam" id="PF00723">
    <property type="entry name" value="Glyco_hydro_15"/>
    <property type="match status" value="1"/>
</dbReference>
<keyword evidence="4" id="KW-1185">Reference proteome</keyword>
<evidence type="ECO:0000256" key="1">
    <source>
        <dbReference type="SAM" id="SignalP"/>
    </source>
</evidence>
<comment type="caution">
    <text evidence="3">The sequence shown here is derived from an EMBL/GenBank/DDBJ whole genome shotgun (WGS) entry which is preliminary data.</text>
</comment>
<accession>A0ABP7LIH0</accession>
<feature type="chain" id="PRO_5045785598" description="GH15-like domain-containing protein" evidence="1">
    <location>
        <begin position="21"/>
        <end position="631"/>
    </location>
</feature>
<sequence length="631" mass="69895">MKIRRLLSFVALWLSVCVQAAASHLVTGNGFGFAVVAPEVGTATKFYPHPHNYLRADATNGLGEGIETANFIKSLAWGMPGRAASTGYVDDSHVIRMRRGTRSAYFFMSFGMDRPALIVAADAAAPGWQAKWTRPIQSMRTVREAGLEAKLMRFKGIDEVLLLIPLEPARSTGAGPLAGISAWALVALEDEREAEAAIRDVTAWRAGLSPQQLVKREVADLERWRAPPLAHFASEKERHLWRQSETMLRIAQSREPNRADRHGNGLIVAALPDVYSTPWVRDMAWATAALIRMGHRAEARAAILAYFNARPTGLMRSQVNGADYQVSVVRYFGNGAEEPFFTQEGSTNIEFDNWGEVLWVLGEYLRKYDDPDLLKAVTYRGPLYESARDFIVKPLMANTEPFGGGRIVAADTSIWEERQKDKKHFAFSTAMAIVGMREFAEIAQHAGDARASSLALNDESLLRMGFDAAFVRDGKLRGTLEDGIKNDIDGALIPIINFGVVRDSRVIRNALDRMDALKVASGGYRRVRSTYTDPAIFEYWYERQEFLFVDLNLAELDRRLGNKASGNEMLARIVDKAAADHNIIPEMYVAVPCKLFPGRIGDPTGAIPMVGYGAGAFILHLLEREGAGEKD</sequence>
<protein>
    <recommendedName>
        <fullName evidence="2">GH15-like domain-containing protein</fullName>
    </recommendedName>
</protein>
<dbReference type="RefSeq" id="WP_344699699.1">
    <property type="nucleotide sequence ID" value="NZ_BAABBM010000001.1"/>
</dbReference>
<dbReference type="InterPro" id="IPR011613">
    <property type="entry name" value="GH15-like"/>
</dbReference>
<evidence type="ECO:0000313" key="4">
    <source>
        <dbReference type="Proteomes" id="UP001500827"/>
    </source>
</evidence>
<dbReference type="Proteomes" id="UP001500827">
    <property type="component" value="Unassembled WGS sequence"/>
</dbReference>